<dbReference type="InterPro" id="IPR036291">
    <property type="entry name" value="NAD(P)-bd_dom_sf"/>
</dbReference>
<reference evidence="4 5" key="1">
    <citation type="journal article" date="2015" name="Sci. Rep.">
        <title>Chromosome-level genome map provides insights into diverse defense mechanisms in the medicinal fungus Ganoderma sinense.</title>
        <authorList>
            <person name="Zhu Y."/>
            <person name="Xu J."/>
            <person name="Sun C."/>
            <person name="Zhou S."/>
            <person name="Xu H."/>
            <person name="Nelson D.R."/>
            <person name="Qian J."/>
            <person name="Song J."/>
            <person name="Luo H."/>
            <person name="Xiang L."/>
            <person name="Li Y."/>
            <person name="Xu Z."/>
            <person name="Ji A."/>
            <person name="Wang L."/>
            <person name="Lu S."/>
            <person name="Hayward A."/>
            <person name="Sun W."/>
            <person name="Li X."/>
            <person name="Schwartz D.C."/>
            <person name="Wang Y."/>
            <person name="Chen S."/>
        </authorList>
    </citation>
    <scope>NUCLEOTIDE SEQUENCE [LARGE SCALE GENOMIC DNA]</scope>
    <source>
        <strain evidence="4 5">ZZ0214-1</strain>
    </source>
</reference>
<dbReference type="PANTHER" id="PTHR42840:SF5">
    <property type="entry name" value="NAD(P)-BINDING ROSSMANN-FOLD SUPERFAMILY PROTEIN"/>
    <property type="match status" value="1"/>
</dbReference>
<gene>
    <name evidence="4" type="ORF">GSI_08749</name>
</gene>
<dbReference type="STRING" id="1077348.A0A2G8S4N8"/>
<dbReference type="Gene3D" id="3.40.50.720">
    <property type="entry name" value="NAD(P)-binding Rossmann-like Domain"/>
    <property type="match status" value="1"/>
</dbReference>
<comment type="similarity">
    <text evidence="1">Belongs to the Gfo/Idh/MocA family.</text>
</comment>
<proteinExistence type="inferred from homology"/>
<dbReference type="GO" id="GO:0016491">
    <property type="term" value="F:oxidoreductase activity"/>
    <property type="evidence" value="ECO:0007669"/>
    <property type="project" value="TreeGrafter"/>
</dbReference>
<sequence length="357" mass="38460">MPAKGLAILGAGIFAKEAHLPSLAKLGDVFSLKAVYSRSNKSASAFAKDAKEVLQLQEPPDVYHDEDSAASLDVLLARSDVDAVIVVLPITVQPTVILKALAAGKHVLSEKPVAPDVSRGRALIQEYETKYKPQGLVWRVAENFEAEPGYLAARRIVQEGKLGKITYFSARSYNWIDENSKWYNTPWRTVPDHTIAALRMILDSPFTTLSAHASLAKDILPPHDTINAIARVANGAHGIIELSWGTPVPTRATDAHNSISVTGTDGWLEVTRAPGVFRITVKTATRDEKGKRVGEQTEVIEEKEVGVQFEIAGFLEALDGKDDGLDGPRGTLVDVAFIEAALNSGGAPVDVGKLAQL</sequence>
<organism evidence="4 5">
    <name type="scientific">Ganoderma sinense ZZ0214-1</name>
    <dbReference type="NCBI Taxonomy" id="1077348"/>
    <lineage>
        <taxon>Eukaryota</taxon>
        <taxon>Fungi</taxon>
        <taxon>Dikarya</taxon>
        <taxon>Basidiomycota</taxon>
        <taxon>Agaricomycotina</taxon>
        <taxon>Agaricomycetes</taxon>
        <taxon>Polyporales</taxon>
        <taxon>Polyporaceae</taxon>
        <taxon>Ganoderma</taxon>
    </lineage>
</organism>
<dbReference type="SUPFAM" id="SSF51735">
    <property type="entry name" value="NAD(P)-binding Rossmann-fold domains"/>
    <property type="match status" value="1"/>
</dbReference>
<evidence type="ECO:0000259" key="3">
    <source>
        <dbReference type="Pfam" id="PF22725"/>
    </source>
</evidence>
<dbReference type="Pfam" id="PF22725">
    <property type="entry name" value="GFO_IDH_MocA_C3"/>
    <property type="match status" value="1"/>
</dbReference>
<evidence type="ECO:0000313" key="5">
    <source>
        <dbReference type="Proteomes" id="UP000230002"/>
    </source>
</evidence>
<evidence type="ECO:0000259" key="2">
    <source>
        <dbReference type="Pfam" id="PF01408"/>
    </source>
</evidence>
<dbReference type="SUPFAM" id="SSF55347">
    <property type="entry name" value="Glyceraldehyde-3-phosphate dehydrogenase-like, C-terminal domain"/>
    <property type="match status" value="1"/>
</dbReference>
<evidence type="ECO:0008006" key="6">
    <source>
        <dbReference type="Google" id="ProtNLM"/>
    </source>
</evidence>
<evidence type="ECO:0000313" key="4">
    <source>
        <dbReference type="EMBL" id="PIL28705.1"/>
    </source>
</evidence>
<dbReference type="Pfam" id="PF01408">
    <property type="entry name" value="GFO_IDH_MocA"/>
    <property type="match status" value="1"/>
</dbReference>
<dbReference type="PANTHER" id="PTHR42840">
    <property type="entry name" value="NAD(P)-BINDING ROSSMANN-FOLD SUPERFAMILY PROTEIN-RELATED"/>
    <property type="match status" value="1"/>
</dbReference>
<accession>A0A2G8S4N8</accession>
<dbReference type="GO" id="GO:0005737">
    <property type="term" value="C:cytoplasm"/>
    <property type="evidence" value="ECO:0007669"/>
    <property type="project" value="TreeGrafter"/>
</dbReference>
<dbReference type="Gene3D" id="3.30.360.10">
    <property type="entry name" value="Dihydrodipicolinate Reductase, domain 2"/>
    <property type="match status" value="1"/>
</dbReference>
<name>A0A2G8S4N8_9APHY</name>
<dbReference type="InterPro" id="IPR000683">
    <property type="entry name" value="Gfo/Idh/MocA-like_OxRdtase_N"/>
</dbReference>
<dbReference type="InterPro" id="IPR055170">
    <property type="entry name" value="GFO_IDH_MocA-like_dom"/>
</dbReference>
<feature type="domain" description="Gfo/Idh/MocA-like oxidoreductase N-terminal" evidence="2">
    <location>
        <begin position="6"/>
        <end position="130"/>
    </location>
</feature>
<dbReference type="AlphaFoldDB" id="A0A2G8S4N8"/>
<keyword evidence="5" id="KW-1185">Reference proteome</keyword>
<protein>
    <recommendedName>
        <fullName evidence="6">Gfo/Idh/MocA-like oxidoreductase N-terminal domain-containing protein</fullName>
    </recommendedName>
</protein>
<dbReference type="GO" id="GO:0000166">
    <property type="term" value="F:nucleotide binding"/>
    <property type="evidence" value="ECO:0007669"/>
    <property type="project" value="InterPro"/>
</dbReference>
<feature type="domain" description="GFO/IDH/MocA-like oxidoreductase" evidence="3">
    <location>
        <begin position="150"/>
        <end position="269"/>
    </location>
</feature>
<dbReference type="Proteomes" id="UP000230002">
    <property type="component" value="Unassembled WGS sequence"/>
</dbReference>
<dbReference type="OrthoDB" id="64915at2759"/>
<dbReference type="GO" id="GO:0006740">
    <property type="term" value="P:NADPH regeneration"/>
    <property type="evidence" value="ECO:0007669"/>
    <property type="project" value="TreeGrafter"/>
</dbReference>
<comment type="caution">
    <text evidence="4">The sequence shown here is derived from an EMBL/GenBank/DDBJ whole genome shotgun (WGS) entry which is preliminary data.</text>
</comment>
<dbReference type="EMBL" id="AYKW01000023">
    <property type="protein sequence ID" value="PIL28705.1"/>
    <property type="molecule type" value="Genomic_DNA"/>
</dbReference>
<evidence type="ECO:0000256" key="1">
    <source>
        <dbReference type="ARBA" id="ARBA00010928"/>
    </source>
</evidence>